<accession>A0ABN9WC26</accession>
<sequence length="117" mass="13761">FREKHFGYMKGVYPRYLTDQVTGAFHRVGVNYKITFNSETVAADFQDQFNRAGHMWTDPRDHTKHPLRARGDLPIYVRTRRRAFSVIYTEVKDLLASPPRWNPTFRLVVNGYKGVLQ</sequence>
<keyword evidence="2" id="KW-1185">Reference proteome</keyword>
<protein>
    <submittedName>
        <fullName evidence="1">Uncharacterized protein</fullName>
    </submittedName>
</protein>
<dbReference type="EMBL" id="CAUYUJ010018310">
    <property type="protein sequence ID" value="CAK0882582.1"/>
    <property type="molecule type" value="Genomic_DNA"/>
</dbReference>
<evidence type="ECO:0000313" key="1">
    <source>
        <dbReference type="EMBL" id="CAK0882582.1"/>
    </source>
</evidence>
<comment type="caution">
    <text evidence="1">The sequence shown here is derived from an EMBL/GenBank/DDBJ whole genome shotgun (WGS) entry which is preliminary data.</text>
</comment>
<dbReference type="Proteomes" id="UP001189429">
    <property type="component" value="Unassembled WGS sequence"/>
</dbReference>
<proteinExistence type="predicted"/>
<feature type="non-terminal residue" evidence="1">
    <location>
        <position position="1"/>
    </location>
</feature>
<name>A0ABN9WC26_9DINO</name>
<reference evidence="1" key="1">
    <citation type="submission" date="2023-10" db="EMBL/GenBank/DDBJ databases">
        <authorList>
            <person name="Chen Y."/>
            <person name="Shah S."/>
            <person name="Dougan E. K."/>
            <person name="Thang M."/>
            <person name="Chan C."/>
        </authorList>
    </citation>
    <scope>NUCLEOTIDE SEQUENCE [LARGE SCALE GENOMIC DNA]</scope>
</reference>
<feature type="non-terminal residue" evidence="1">
    <location>
        <position position="117"/>
    </location>
</feature>
<evidence type="ECO:0000313" key="2">
    <source>
        <dbReference type="Proteomes" id="UP001189429"/>
    </source>
</evidence>
<gene>
    <name evidence="1" type="ORF">PCOR1329_LOCUS65050</name>
</gene>
<organism evidence="1 2">
    <name type="scientific">Prorocentrum cordatum</name>
    <dbReference type="NCBI Taxonomy" id="2364126"/>
    <lineage>
        <taxon>Eukaryota</taxon>
        <taxon>Sar</taxon>
        <taxon>Alveolata</taxon>
        <taxon>Dinophyceae</taxon>
        <taxon>Prorocentrales</taxon>
        <taxon>Prorocentraceae</taxon>
        <taxon>Prorocentrum</taxon>
    </lineage>
</organism>